<reference evidence="6" key="1">
    <citation type="submission" date="2024-03" db="EMBL/GenBank/DDBJ databases">
        <title>Chitinophaga horti sp. nov., isolated from garden soil.</title>
        <authorList>
            <person name="Lee D.S."/>
            <person name="Han D.M."/>
            <person name="Baek J.H."/>
            <person name="Choi D.G."/>
            <person name="Jeon J.H."/>
            <person name="Jeon C.O."/>
        </authorList>
    </citation>
    <scope>NUCLEOTIDE SEQUENCE [LARGE SCALE GENOMIC DNA]</scope>
    <source>
        <strain evidence="6">GPA1</strain>
    </source>
</reference>
<evidence type="ECO:0000259" key="4">
    <source>
        <dbReference type="Pfam" id="PF00593"/>
    </source>
</evidence>
<dbReference type="InterPro" id="IPR000531">
    <property type="entry name" value="Beta-barrel_TonB"/>
</dbReference>
<dbReference type="RefSeq" id="WP_341838076.1">
    <property type="nucleotide sequence ID" value="NZ_CP149822.1"/>
</dbReference>
<dbReference type="NCBIfam" id="TIGR04056">
    <property type="entry name" value="OMP_RagA_SusC"/>
    <property type="match status" value="1"/>
</dbReference>
<dbReference type="InterPro" id="IPR036942">
    <property type="entry name" value="Beta-barrel_TonB_sf"/>
</dbReference>
<protein>
    <submittedName>
        <fullName evidence="5">SusC/RagA family TonB-linked outer membrane protein</fullName>
    </submittedName>
</protein>
<gene>
    <name evidence="5" type="ORF">WJU16_09470</name>
</gene>
<evidence type="ECO:0000313" key="6">
    <source>
        <dbReference type="Proteomes" id="UP001485459"/>
    </source>
</evidence>
<dbReference type="Gene3D" id="2.40.170.20">
    <property type="entry name" value="TonB-dependent receptor, beta-barrel domain"/>
    <property type="match status" value="1"/>
</dbReference>
<evidence type="ECO:0000256" key="3">
    <source>
        <dbReference type="ARBA" id="ARBA00023237"/>
    </source>
</evidence>
<dbReference type="SUPFAM" id="SSF56935">
    <property type="entry name" value="Porins"/>
    <property type="match status" value="1"/>
</dbReference>
<dbReference type="InterPro" id="IPR023996">
    <property type="entry name" value="TonB-dep_OMP_SusC/RagA"/>
</dbReference>
<evidence type="ECO:0000256" key="1">
    <source>
        <dbReference type="ARBA" id="ARBA00004442"/>
    </source>
</evidence>
<evidence type="ECO:0000256" key="2">
    <source>
        <dbReference type="ARBA" id="ARBA00023136"/>
    </source>
</evidence>
<keyword evidence="3" id="KW-0998">Cell outer membrane</keyword>
<dbReference type="Proteomes" id="UP001485459">
    <property type="component" value="Chromosome"/>
</dbReference>
<proteinExistence type="predicted"/>
<dbReference type="Pfam" id="PF00593">
    <property type="entry name" value="TonB_dep_Rec_b-barrel"/>
    <property type="match status" value="1"/>
</dbReference>
<accession>A0ABZ2YUS5</accession>
<evidence type="ECO:0000313" key="5">
    <source>
        <dbReference type="EMBL" id="WZN43259.1"/>
    </source>
</evidence>
<organism evidence="5 6">
    <name type="scientific">Chitinophaga pollutisoli</name>
    <dbReference type="NCBI Taxonomy" id="3133966"/>
    <lineage>
        <taxon>Bacteria</taxon>
        <taxon>Pseudomonadati</taxon>
        <taxon>Bacteroidota</taxon>
        <taxon>Chitinophagia</taxon>
        <taxon>Chitinophagales</taxon>
        <taxon>Chitinophagaceae</taxon>
        <taxon>Chitinophaga</taxon>
    </lineage>
</organism>
<name>A0ABZ2YUS5_9BACT</name>
<sequence length="805" mass="90059">MIIITTKKGKSGEPKINFNSYISQHKLNNNIDLLGKTAMNKVVKEAYANDGTSAAPPIYVQDDNKYGNSDWVNAYTKKGVEQKHDLDVSGASEKLSYRFSLGHWEHSGNVINSGSKRDNLRLNTEIRLLKDRLKISPILSYTRFNNKNFGDATGDGDAGFSAIMDIYSTLPHKRIYDPASPNGYAKPEAELLSGNPVGQRMLTTSRTADDYMQFNIAADLKLWKGFSYNFSAGRNITNTFSYSQTPAYDFGALARVEDPSRSEIRGRTEYQVFTHLLNYDQTFGKHNLKAMYGFSREKSVSQGTSAGGNHLSSPLIEALSGLIIEGPNDYIRGNGWNSSSSLQSYFGRVSYNFDDRYFLQGSLRRDGSSRFGPLNRYGTFYSMSGGWNLHKESFFNIPWISELKPRISYGIVGNQNIPNFQYLAKIFIANSSEFLNYPFGDLPAQKVYVGATAASLANANIKWEQTATLNAGLNFSFLEGAISGSVDYFRSRTSDMLAETPIPASSGITTMPRTNIADMENKGWELTATYRNPGQKGFVWDVTLNLSHSNNKIIRLGYDEGMIIDGFVDYSNRASTITRKGESLASFYLFKSNGIFRSAEEVNAHVNKEGDKLQPLAAPGDLRFEDTNGDGVLNDDDKVIMGTGLPKLDYGLTFNASWKNFDLMVFLNGKQGQKMYNGAKMFLYRFYRSADLVNAWTPANPGSDIYRLSNEDKNENLRVSDYFLEDASFLRLRNLQLGYTLPQELTKKALINRLRIYAGAYNLLTFTKYTGFDPDLSNTGIFSRGVDRGYYPMSRSFVAGINVGF</sequence>
<feature type="domain" description="TonB-dependent receptor-like beta-barrel" evidence="4">
    <location>
        <begin position="154"/>
        <end position="763"/>
    </location>
</feature>
<keyword evidence="2" id="KW-0472">Membrane</keyword>
<keyword evidence="6" id="KW-1185">Reference proteome</keyword>
<dbReference type="EMBL" id="CP149822">
    <property type="protein sequence ID" value="WZN43259.1"/>
    <property type="molecule type" value="Genomic_DNA"/>
</dbReference>
<comment type="subcellular location">
    <subcellularLocation>
        <location evidence="1">Cell outer membrane</location>
    </subcellularLocation>
</comment>